<feature type="transmembrane region" description="Helical" evidence="7">
    <location>
        <begin position="375"/>
        <end position="394"/>
    </location>
</feature>
<dbReference type="EMBL" id="JBHTMP010000091">
    <property type="protein sequence ID" value="MFD1325707.1"/>
    <property type="molecule type" value="Genomic_DNA"/>
</dbReference>
<evidence type="ECO:0000313" key="10">
    <source>
        <dbReference type="Proteomes" id="UP001597260"/>
    </source>
</evidence>
<dbReference type="SUPFAM" id="SSF103473">
    <property type="entry name" value="MFS general substrate transporter"/>
    <property type="match status" value="1"/>
</dbReference>
<feature type="transmembrane region" description="Helical" evidence="7">
    <location>
        <begin position="350"/>
        <end position="369"/>
    </location>
</feature>
<evidence type="ECO:0000256" key="3">
    <source>
        <dbReference type="ARBA" id="ARBA00022692"/>
    </source>
</evidence>
<proteinExistence type="predicted"/>
<feature type="transmembrane region" description="Helical" evidence="7">
    <location>
        <begin position="255"/>
        <end position="273"/>
    </location>
</feature>
<organism evidence="9 10">
    <name type="scientific">Micromonospora sonneratiae</name>
    <dbReference type="NCBI Taxonomy" id="1184706"/>
    <lineage>
        <taxon>Bacteria</taxon>
        <taxon>Bacillati</taxon>
        <taxon>Actinomycetota</taxon>
        <taxon>Actinomycetes</taxon>
        <taxon>Micromonosporales</taxon>
        <taxon>Micromonosporaceae</taxon>
        <taxon>Micromonospora</taxon>
    </lineage>
</organism>
<evidence type="ECO:0000259" key="8">
    <source>
        <dbReference type="PROSITE" id="PS50850"/>
    </source>
</evidence>
<keyword evidence="3 7" id="KW-0812">Transmembrane</keyword>
<evidence type="ECO:0000256" key="6">
    <source>
        <dbReference type="SAM" id="MobiDB-lite"/>
    </source>
</evidence>
<feature type="transmembrane region" description="Helical" evidence="7">
    <location>
        <begin position="12"/>
        <end position="31"/>
    </location>
</feature>
<dbReference type="PANTHER" id="PTHR23513:SF6">
    <property type="entry name" value="MAJOR FACILITATOR SUPERFAMILY ASSOCIATED DOMAIN-CONTAINING PROTEIN"/>
    <property type="match status" value="1"/>
</dbReference>
<evidence type="ECO:0000256" key="7">
    <source>
        <dbReference type="SAM" id="Phobius"/>
    </source>
</evidence>
<dbReference type="CDD" id="cd06173">
    <property type="entry name" value="MFS_MefA_like"/>
    <property type="match status" value="1"/>
</dbReference>
<comment type="caution">
    <text evidence="9">The sequence shown here is derived from an EMBL/GenBank/DDBJ whole genome shotgun (WGS) entry which is preliminary data.</text>
</comment>
<feature type="domain" description="Major facilitator superfamily (MFS) profile" evidence="8">
    <location>
        <begin position="1"/>
        <end position="401"/>
    </location>
</feature>
<feature type="transmembrane region" description="Helical" evidence="7">
    <location>
        <begin position="222"/>
        <end position="243"/>
    </location>
</feature>
<keyword evidence="2" id="KW-1003">Cell membrane</keyword>
<dbReference type="Gene3D" id="1.20.1250.20">
    <property type="entry name" value="MFS general substrate transporter like domains"/>
    <property type="match status" value="1"/>
</dbReference>
<evidence type="ECO:0000256" key="1">
    <source>
        <dbReference type="ARBA" id="ARBA00004651"/>
    </source>
</evidence>
<keyword evidence="10" id="KW-1185">Reference proteome</keyword>
<evidence type="ECO:0000256" key="2">
    <source>
        <dbReference type="ARBA" id="ARBA00022475"/>
    </source>
</evidence>
<dbReference type="Proteomes" id="UP001597260">
    <property type="component" value="Unassembled WGS sequence"/>
</dbReference>
<comment type="subcellular location">
    <subcellularLocation>
        <location evidence="1">Cell membrane</location>
        <topology evidence="1">Multi-pass membrane protein</topology>
    </subcellularLocation>
</comment>
<keyword evidence="4 7" id="KW-1133">Transmembrane helix</keyword>
<sequence>MSPGTGRRNEWLLVSFTGSTSVADAIGTVALPVLTLQFTQSPMVITAVAALRSAPWLVAALHIGVFVDRMNRRTLMVGAEAARMLSIGALLLAFLTDTLGVPLIMITALILGLAEVFASLSGASIVPSAIPKGQRDRANTRITGVEYLCHGFVGAPIGGFLVAAGFAVALGTITAVYVIGALLLAMLVGNFAVSQTKQRGTVHGEIRDGLVFLWRHKLLRTMALLVTVMAGSWAVWYALIPVYAIKELGLSEEAYGFLLTCLGAGGITGVLLVQRVNKLLGRRWSMFVDIIGTAAMVGVPALLPASPSSAWVIGAAAFVTGVGGTMWTVNSRVIQQALVPNEMLGRFSAASRLVAWGMNPVAALIAGALAQLVSYRVAFGTFGVLCLLLVYPFLRVVTSESVREVDSPDEPTDETPVKAVEDPTDPTPDSGQPAQAGATPVQ</sequence>
<feature type="region of interest" description="Disordered" evidence="6">
    <location>
        <begin position="401"/>
        <end position="442"/>
    </location>
</feature>
<reference evidence="10" key="1">
    <citation type="journal article" date="2019" name="Int. J. Syst. Evol. Microbiol.">
        <title>The Global Catalogue of Microorganisms (GCM) 10K type strain sequencing project: providing services to taxonomists for standard genome sequencing and annotation.</title>
        <authorList>
            <consortium name="The Broad Institute Genomics Platform"/>
            <consortium name="The Broad Institute Genome Sequencing Center for Infectious Disease"/>
            <person name="Wu L."/>
            <person name="Ma J."/>
        </authorList>
    </citation>
    <scope>NUCLEOTIDE SEQUENCE [LARGE SCALE GENOMIC DNA]</scope>
    <source>
        <strain evidence="10">JCM 31037</strain>
    </source>
</reference>
<evidence type="ECO:0000313" key="9">
    <source>
        <dbReference type="EMBL" id="MFD1325707.1"/>
    </source>
</evidence>
<protein>
    <submittedName>
        <fullName evidence="9">MFS transporter</fullName>
    </submittedName>
</protein>
<name>A0ABW3YM67_9ACTN</name>
<evidence type="ECO:0000256" key="5">
    <source>
        <dbReference type="ARBA" id="ARBA00023136"/>
    </source>
</evidence>
<feature type="transmembrane region" description="Helical" evidence="7">
    <location>
        <begin position="285"/>
        <end position="303"/>
    </location>
</feature>
<dbReference type="RefSeq" id="WP_377578484.1">
    <property type="nucleotide sequence ID" value="NZ_JBHTMP010000091.1"/>
</dbReference>
<accession>A0ABW3YM67</accession>
<feature type="transmembrane region" description="Helical" evidence="7">
    <location>
        <begin position="74"/>
        <end position="95"/>
    </location>
</feature>
<feature type="transmembrane region" description="Helical" evidence="7">
    <location>
        <begin position="147"/>
        <end position="169"/>
    </location>
</feature>
<evidence type="ECO:0000256" key="4">
    <source>
        <dbReference type="ARBA" id="ARBA00022989"/>
    </source>
</evidence>
<dbReference type="InterPro" id="IPR020846">
    <property type="entry name" value="MFS_dom"/>
</dbReference>
<dbReference type="InterPro" id="IPR011701">
    <property type="entry name" value="MFS"/>
</dbReference>
<dbReference type="Pfam" id="PF07690">
    <property type="entry name" value="MFS_1"/>
    <property type="match status" value="1"/>
</dbReference>
<dbReference type="InterPro" id="IPR036259">
    <property type="entry name" value="MFS_trans_sf"/>
</dbReference>
<gene>
    <name evidence="9" type="ORF">ACFQ4H_31965</name>
</gene>
<feature type="transmembrane region" description="Helical" evidence="7">
    <location>
        <begin position="101"/>
        <end position="126"/>
    </location>
</feature>
<dbReference type="PANTHER" id="PTHR23513">
    <property type="entry name" value="INTEGRAL MEMBRANE EFFLUX PROTEIN-RELATED"/>
    <property type="match status" value="1"/>
</dbReference>
<feature type="transmembrane region" description="Helical" evidence="7">
    <location>
        <begin position="309"/>
        <end position="329"/>
    </location>
</feature>
<feature type="transmembrane region" description="Helical" evidence="7">
    <location>
        <begin position="175"/>
        <end position="193"/>
    </location>
</feature>
<keyword evidence="5 7" id="KW-0472">Membrane</keyword>
<feature type="transmembrane region" description="Helical" evidence="7">
    <location>
        <begin position="43"/>
        <end position="67"/>
    </location>
</feature>
<dbReference type="PROSITE" id="PS50850">
    <property type="entry name" value="MFS"/>
    <property type="match status" value="1"/>
</dbReference>